<evidence type="ECO:0000256" key="1">
    <source>
        <dbReference type="ARBA" id="ARBA00004651"/>
    </source>
</evidence>
<dbReference type="Pfam" id="PF01032">
    <property type="entry name" value="FecCD"/>
    <property type="match status" value="1"/>
</dbReference>
<name>A0A3M0GZ01_9CORY</name>
<feature type="region of interest" description="Disordered" evidence="8">
    <location>
        <begin position="60"/>
        <end position="83"/>
    </location>
</feature>
<dbReference type="Gene3D" id="1.10.3470.10">
    <property type="entry name" value="ABC transporter involved in vitamin B12 uptake, BtuC"/>
    <property type="match status" value="1"/>
</dbReference>
<dbReference type="InterPro" id="IPR037294">
    <property type="entry name" value="ABC_BtuC-like"/>
</dbReference>
<gene>
    <name evidence="10" type="ORF">D9543_04250</name>
</gene>
<keyword evidence="3" id="KW-0813">Transport</keyword>
<keyword evidence="4" id="KW-1003">Cell membrane</keyword>
<dbReference type="AlphaFoldDB" id="A0A3M0GZ01"/>
<comment type="similarity">
    <text evidence="2">Belongs to the binding-protein-dependent transport system permease family. FecCD subfamily.</text>
</comment>
<evidence type="ECO:0000256" key="9">
    <source>
        <dbReference type="SAM" id="Phobius"/>
    </source>
</evidence>
<dbReference type="SUPFAM" id="SSF81345">
    <property type="entry name" value="ABC transporter involved in vitamin B12 uptake, BtuC"/>
    <property type="match status" value="1"/>
</dbReference>
<organism evidence="10 11">
    <name type="scientific">Corynebacterium macginleyi</name>
    <dbReference type="NCBI Taxonomy" id="38290"/>
    <lineage>
        <taxon>Bacteria</taxon>
        <taxon>Bacillati</taxon>
        <taxon>Actinomycetota</taxon>
        <taxon>Actinomycetes</taxon>
        <taxon>Mycobacteriales</taxon>
        <taxon>Corynebacteriaceae</taxon>
        <taxon>Corynebacterium</taxon>
    </lineage>
</organism>
<keyword evidence="6 9" id="KW-1133">Transmembrane helix</keyword>
<comment type="caution">
    <text evidence="10">The sequence shown here is derived from an EMBL/GenBank/DDBJ whole genome shotgun (WGS) entry which is preliminary data.</text>
</comment>
<proteinExistence type="inferred from homology"/>
<dbReference type="GO" id="GO:0022857">
    <property type="term" value="F:transmembrane transporter activity"/>
    <property type="evidence" value="ECO:0007669"/>
    <property type="project" value="InterPro"/>
</dbReference>
<evidence type="ECO:0000256" key="2">
    <source>
        <dbReference type="ARBA" id="ARBA00007935"/>
    </source>
</evidence>
<evidence type="ECO:0000256" key="8">
    <source>
        <dbReference type="SAM" id="MobiDB-lite"/>
    </source>
</evidence>
<evidence type="ECO:0000256" key="6">
    <source>
        <dbReference type="ARBA" id="ARBA00022989"/>
    </source>
</evidence>
<evidence type="ECO:0000256" key="7">
    <source>
        <dbReference type="ARBA" id="ARBA00023136"/>
    </source>
</evidence>
<evidence type="ECO:0000313" key="11">
    <source>
        <dbReference type="Proteomes" id="UP000270649"/>
    </source>
</evidence>
<reference evidence="10 11" key="1">
    <citation type="submission" date="2018-10" db="EMBL/GenBank/DDBJ databases">
        <title>Corynebacterium macginleyi genome sequencing and assembly of the type strain and two clinical samples.</title>
        <authorList>
            <person name="Bernier A.-M."/>
            <person name="Bernard K."/>
        </authorList>
    </citation>
    <scope>NUCLEOTIDE SEQUENCE [LARGE SCALE GENOMIC DNA]</scope>
    <source>
        <strain evidence="10 11">NML 120205</strain>
    </source>
</reference>
<sequence>MAELLPHHPRAGRGCHGCRFWAAGSITRIKWQGLIPVLILGAFVFVAVALLASSLHTMELGDDGATTQGVRVQRTRPCPWSGA</sequence>
<dbReference type="EMBL" id="REGC01000004">
    <property type="protein sequence ID" value="RMB62536.1"/>
    <property type="molecule type" value="Genomic_DNA"/>
</dbReference>
<keyword evidence="7 9" id="KW-0472">Membrane</keyword>
<evidence type="ECO:0000313" key="10">
    <source>
        <dbReference type="EMBL" id="RMB62536.1"/>
    </source>
</evidence>
<comment type="subcellular location">
    <subcellularLocation>
        <location evidence="1">Cell membrane</location>
        <topology evidence="1">Multi-pass membrane protein</topology>
    </subcellularLocation>
</comment>
<feature type="transmembrane region" description="Helical" evidence="9">
    <location>
        <begin position="34"/>
        <end position="55"/>
    </location>
</feature>
<keyword evidence="5 9" id="KW-0812">Transmembrane</keyword>
<dbReference type="Proteomes" id="UP000270649">
    <property type="component" value="Unassembled WGS sequence"/>
</dbReference>
<protein>
    <submittedName>
        <fullName evidence="10">Uncharacterized protein</fullName>
    </submittedName>
</protein>
<evidence type="ECO:0000256" key="5">
    <source>
        <dbReference type="ARBA" id="ARBA00022692"/>
    </source>
</evidence>
<evidence type="ECO:0000256" key="3">
    <source>
        <dbReference type="ARBA" id="ARBA00022448"/>
    </source>
</evidence>
<dbReference type="GO" id="GO:0005886">
    <property type="term" value="C:plasma membrane"/>
    <property type="evidence" value="ECO:0007669"/>
    <property type="project" value="UniProtKB-SubCell"/>
</dbReference>
<dbReference type="InterPro" id="IPR000522">
    <property type="entry name" value="ABC_transptr_permease_BtuC"/>
</dbReference>
<accession>A0A3M0GZ01</accession>
<evidence type="ECO:0000256" key="4">
    <source>
        <dbReference type="ARBA" id="ARBA00022475"/>
    </source>
</evidence>